<evidence type="ECO:0000256" key="12">
    <source>
        <dbReference type="ARBA" id="ARBA00023164"/>
    </source>
</evidence>
<keyword evidence="8" id="KW-0315">Glutamine amidotransferase</keyword>
<evidence type="ECO:0000313" key="17">
    <source>
        <dbReference type="Proteomes" id="UP000266389"/>
    </source>
</evidence>
<dbReference type="SUPFAM" id="SSF56235">
    <property type="entry name" value="N-terminal nucleophile aminohydrolases (Ntn hydrolases)"/>
    <property type="match status" value="1"/>
</dbReference>
<evidence type="ECO:0000313" key="16">
    <source>
        <dbReference type="EMBL" id="RFM22775.1"/>
    </source>
</evidence>
<sequence>MEHQEKSACGVGFLASRRGLAHRAHLEQALQALSCVEHRGACGADRLSSDGAGIMTDIPFELFGYEKGSVAIGTLFIPLDAEGQRLALKILADTFSFFGLRIEAYRDVPINPDVLGSEARKSMPAIKHVIIRRPAHCRTDDSFNKLLYTAKQATRLRVSDRGLKEFFFASLSTNTIVYKALTPADRLSDFYLDLQDARYKTRFAMFHRRFSTNTRTAWDKAQPFRLIAHNGEINTIAGNRSWGFSREQVLGLREGELLTHHGISDTGSLNEMVEALLYRSSIPHIADVLAILVPPVNSGKPFYKFWSRAMEPWDGPAFITFSDGKFVGARLDRNGFRPCRWAMTDEHFYLASEAGVFNLDESTILAKGTLQAGSGVVMNLDTGEIDFTDPADLPEYCDAVFDAHLLRAEERPAPVLSSLLETKKVFGWTLEDEQKVLIPMILTGKEPIGSMGDTARLAIFSNEPRSFFDYFYQHFAQVTNPPVDYIRETMVADLSVELGKKPNIFSTKELIPPPLGIELSSPVLSLGKMAFVASFKRGSPDSPDKRLLAEELDATFPRSEGAVGARAKLYELGKRAVEAVKHGASIIILSDSAASFERPPIPILLALRAVIHALNQAGLRLETSLVVHSGQVHSIHHLACLISFGAKAVCPYLALSVARFESSPALSALPPDVREKNLIKAFETGLLKVMSKMGISVVKSYQSSMLFSAIGLGKTLIDEFFPGVFSPIGGLEFDDVIEQQLHHMQRAFASESLPNTFQYKEHNTGQEGEKHSMTNARSKIIHKLVRENHSALQERSLYEDYLKLGEEAEPVNIRHLFDVKTASEPLPEAEVQSKADILKTFGSGAMSFGAISAEAQRDIFLAMQEIGGRSNSGEGGENPYYFKEGITAHTKQVASGRFGVTAEYLISGKEIQIKIAQGAKPGEGGQLMAAKVNADIAKARHSLTGIDLISPPPMHDIYSIEDLKELIYELRQVHPEAEISVKLVSGAGVGTIAVGVAKAGADIIHIAGGDGGTGAAALSSMKHAGLPWEIGLLETHRALLEHHLRQTVRLRTDGGLFTGKDIILAAILGAEEFDFGKLLLIAEGCVMARICEKNTCPTGIATHDPKFKAKYKGNKDHIVKLLHILADDVRRHLARIGVPTLRDLVGRTDLLTLNPRCLPLVNERKLDLSFFFSTDIPRLDSAPSAPKGTFNEGVSALNQKILLDAKPALDAFERGEHLPLSLTYHIRSTDRAVLATLSGKIAQHIRQQRYKQGFASENVHFSGHIDLTFKGSAGQGFGVFLTEGLSVRLEGEANDSVCKSMSGGKVVIVPSRHARFTPETNAIIGNCALYGATGGKLFVHGIAGDRFAVRNSGATAVVEGVGLHACEYMTNGLVVVLGKISPNFGAGMTGGKAYLYRADSTLINHDYLTAVEMTPSDEQDLYALLSEYFADTQSRTAALLLEHWHREKAHITKYLPIALAKAIATASAQVESLA</sequence>
<comment type="cofactor">
    <cofactor evidence="2">
        <name>[3Fe-4S] cluster</name>
        <dbReference type="ChEBI" id="CHEBI:21137"/>
    </cofactor>
</comment>
<dbReference type="InterPro" id="IPR017932">
    <property type="entry name" value="GATase_2_dom"/>
</dbReference>
<dbReference type="InterPro" id="IPR036485">
    <property type="entry name" value="Glu_synth_asu_C_sf"/>
</dbReference>
<keyword evidence="12" id="KW-0314">Glutamate biosynthesis</keyword>
<feature type="domain" description="Glutamine amidotransferase type-2" evidence="15">
    <location>
        <begin position="9"/>
        <end position="391"/>
    </location>
</feature>
<comment type="caution">
    <text evidence="16">The sequence shown here is derived from an EMBL/GenBank/DDBJ whole genome shotgun (WGS) entry which is preliminary data.</text>
</comment>
<name>A0A395LVL7_9BACT</name>
<dbReference type="InterPro" id="IPR050711">
    <property type="entry name" value="ET-N_metabolism_enzyme"/>
</dbReference>
<reference evidence="16 17" key="1">
    <citation type="journal article" date="2011" name="ISME J.">
        <title>Community ecology of hot spring cyanobacterial mats: predominant populations and their functional potential.</title>
        <authorList>
            <person name="Klatt C.G."/>
            <person name="Wood J.M."/>
            <person name="Rusch D.B."/>
            <person name="Bateson M.M."/>
            <person name="Hamamura N."/>
            <person name="Heidelberg J.F."/>
            <person name="Grossman A.R."/>
            <person name="Bhaya D."/>
            <person name="Cohan F.M."/>
            <person name="Kuhl M."/>
            <person name="Bryant D.A."/>
            <person name="Ward D.M."/>
        </authorList>
    </citation>
    <scope>NUCLEOTIDE SEQUENCE [LARGE SCALE GENOMIC DNA]</scope>
    <source>
        <strain evidence="16">OS</strain>
    </source>
</reference>
<dbReference type="GO" id="GO:0004355">
    <property type="term" value="F:glutamate synthase (NADPH) activity"/>
    <property type="evidence" value="ECO:0007669"/>
    <property type="project" value="UniProtKB-EC"/>
</dbReference>
<evidence type="ECO:0000256" key="8">
    <source>
        <dbReference type="ARBA" id="ARBA00022962"/>
    </source>
</evidence>
<keyword evidence="5" id="KW-0285">Flavoprotein</keyword>
<dbReference type="Pfam" id="PF01645">
    <property type="entry name" value="Glu_synthase"/>
    <property type="match status" value="1"/>
</dbReference>
<evidence type="ECO:0000256" key="11">
    <source>
        <dbReference type="ARBA" id="ARBA00023014"/>
    </source>
</evidence>
<keyword evidence="6" id="KW-0288">FMN</keyword>
<evidence type="ECO:0000259" key="15">
    <source>
        <dbReference type="PROSITE" id="PS51278"/>
    </source>
</evidence>
<dbReference type="SUPFAM" id="SSF69336">
    <property type="entry name" value="Alpha subunit of glutamate synthase, C-terminal domain"/>
    <property type="match status" value="1"/>
</dbReference>
<keyword evidence="10" id="KW-0408">Iron</keyword>
<dbReference type="Gene3D" id="3.20.20.70">
    <property type="entry name" value="Aldolase class I"/>
    <property type="match status" value="2"/>
</dbReference>
<dbReference type="Pfam" id="PF01493">
    <property type="entry name" value="GXGXG"/>
    <property type="match status" value="1"/>
</dbReference>
<dbReference type="Gene3D" id="2.160.20.60">
    <property type="entry name" value="Glutamate synthase, alpha subunit, C-terminal domain"/>
    <property type="match status" value="1"/>
</dbReference>
<evidence type="ECO:0000256" key="7">
    <source>
        <dbReference type="ARBA" id="ARBA00022723"/>
    </source>
</evidence>
<evidence type="ECO:0000256" key="2">
    <source>
        <dbReference type="ARBA" id="ARBA00001927"/>
    </source>
</evidence>
<dbReference type="PROSITE" id="PS51278">
    <property type="entry name" value="GATASE_TYPE_2"/>
    <property type="match status" value="1"/>
</dbReference>
<keyword evidence="13" id="KW-0003">3Fe-4S</keyword>
<dbReference type="PANTHER" id="PTHR11938:SF133">
    <property type="entry name" value="GLUTAMATE SYNTHASE (NADH)"/>
    <property type="match status" value="1"/>
</dbReference>
<keyword evidence="4" id="KW-0028">Amino-acid biosynthesis</keyword>
<dbReference type="InterPro" id="IPR006982">
    <property type="entry name" value="Glu_synth_centr_N"/>
</dbReference>
<dbReference type="SUPFAM" id="SSF51395">
    <property type="entry name" value="FMN-linked oxidoreductases"/>
    <property type="match status" value="1"/>
</dbReference>
<evidence type="ECO:0000256" key="13">
    <source>
        <dbReference type="ARBA" id="ARBA00023291"/>
    </source>
</evidence>
<dbReference type="CDD" id="cd02808">
    <property type="entry name" value="GltS_FMN"/>
    <property type="match status" value="1"/>
</dbReference>
<dbReference type="GO" id="GO:0019676">
    <property type="term" value="P:ammonia assimilation cycle"/>
    <property type="evidence" value="ECO:0007669"/>
    <property type="project" value="TreeGrafter"/>
</dbReference>
<keyword evidence="9 16" id="KW-0560">Oxidoreductase</keyword>
<accession>A0A395LVL7</accession>
<dbReference type="PANTHER" id="PTHR11938">
    <property type="entry name" value="FAD NADPH DEHYDROGENASE/OXIDOREDUCTASE"/>
    <property type="match status" value="1"/>
</dbReference>
<dbReference type="Gene3D" id="3.60.20.10">
    <property type="entry name" value="Glutamine Phosphoribosylpyrophosphate, subunit 1, domain 1"/>
    <property type="match status" value="1"/>
</dbReference>
<dbReference type="NCBIfam" id="NF008730">
    <property type="entry name" value="PRK11750.1"/>
    <property type="match status" value="1"/>
</dbReference>
<dbReference type="InterPro" id="IPR002932">
    <property type="entry name" value="Glu_synthdom"/>
</dbReference>
<comment type="cofactor">
    <cofactor evidence="1">
        <name>FMN</name>
        <dbReference type="ChEBI" id="CHEBI:58210"/>
    </cofactor>
</comment>
<keyword evidence="7" id="KW-0479">Metal-binding</keyword>
<gene>
    <name evidence="16" type="ORF">D0433_14590</name>
</gene>
<dbReference type="EC" id="1.4.1.13" evidence="16"/>
<dbReference type="InterPro" id="IPR013785">
    <property type="entry name" value="Aldolase_TIM"/>
</dbReference>
<evidence type="ECO:0000256" key="4">
    <source>
        <dbReference type="ARBA" id="ARBA00022605"/>
    </source>
</evidence>
<organism evidence="16 17">
    <name type="scientific">Candidatus Thermochlorobacter aerophilus</name>
    <dbReference type="NCBI Taxonomy" id="1868324"/>
    <lineage>
        <taxon>Bacteria</taxon>
        <taxon>Pseudomonadati</taxon>
        <taxon>Chlorobiota</taxon>
        <taxon>Chlorobiia</taxon>
        <taxon>Chlorobiales</taxon>
        <taxon>Candidatus Thermochlorobacteriaceae</taxon>
        <taxon>Candidatus Thermochlorobacter</taxon>
    </lineage>
</organism>
<protein>
    <submittedName>
        <fullName evidence="16">Glutamate synthase large subunit</fullName>
        <ecNumber evidence="16">1.4.1.13</ecNumber>
    </submittedName>
</protein>
<evidence type="ECO:0000256" key="14">
    <source>
        <dbReference type="ARBA" id="ARBA00029440"/>
    </source>
</evidence>
<dbReference type="GO" id="GO:0006537">
    <property type="term" value="P:glutamate biosynthetic process"/>
    <property type="evidence" value="ECO:0007669"/>
    <property type="project" value="UniProtKB-KW"/>
</dbReference>
<keyword evidence="11" id="KW-0411">Iron-sulfur</keyword>
<evidence type="ECO:0000256" key="1">
    <source>
        <dbReference type="ARBA" id="ARBA00001917"/>
    </source>
</evidence>
<comment type="pathway">
    <text evidence="14">Amino-acid biosynthesis.</text>
</comment>
<dbReference type="Proteomes" id="UP000266389">
    <property type="component" value="Unassembled WGS sequence"/>
</dbReference>
<evidence type="ECO:0000256" key="10">
    <source>
        <dbReference type="ARBA" id="ARBA00023004"/>
    </source>
</evidence>
<evidence type="ECO:0000256" key="5">
    <source>
        <dbReference type="ARBA" id="ARBA00022630"/>
    </source>
</evidence>
<dbReference type="InterPro" id="IPR029055">
    <property type="entry name" value="Ntn_hydrolases_N"/>
</dbReference>
<dbReference type="Pfam" id="PF04898">
    <property type="entry name" value="Glu_syn_central"/>
    <property type="match status" value="1"/>
</dbReference>
<evidence type="ECO:0000256" key="6">
    <source>
        <dbReference type="ARBA" id="ARBA00022643"/>
    </source>
</evidence>
<dbReference type="CDD" id="cd00713">
    <property type="entry name" value="GltS"/>
    <property type="match status" value="1"/>
</dbReference>
<dbReference type="Pfam" id="PF00310">
    <property type="entry name" value="GATase_2"/>
    <property type="match status" value="1"/>
</dbReference>
<dbReference type="GO" id="GO:0051538">
    <property type="term" value="F:3 iron, 4 sulfur cluster binding"/>
    <property type="evidence" value="ECO:0007669"/>
    <property type="project" value="UniProtKB-KW"/>
</dbReference>
<dbReference type="InterPro" id="IPR002489">
    <property type="entry name" value="Glu_synth_asu_C"/>
</dbReference>
<dbReference type="GO" id="GO:0046872">
    <property type="term" value="F:metal ion binding"/>
    <property type="evidence" value="ECO:0007669"/>
    <property type="project" value="UniProtKB-KW"/>
</dbReference>
<evidence type="ECO:0000256" key="3">
    <source>
        <dbReference type="ARBA" id="ARBA00009716"/>
    </source>
</evidence>
<dbReference type="EMBL" id="PHFL01000077">
    <property type="protein sequence ID" value="RFM22775.1"/>
    <property type="molecule type" value="Genomic_DNA"/>
</dbReference>
<evidence type="ECO:0000256" key="9">
    <source>
        <dbReference type="ARBA" id="ARBA00023002"/>
    </source>
</evidence>
<proteinExistence type="inferred from homology"/>
<comment type="similarity">
    <text evidence="3">Belongs to the glutamate synthase family.</text>
</comment>